<proteinExistence type="predicted"/>
<reference evidence="1" key="1">
    <citation type="submission" date="2018-04" db="EMBL/GenBank/DDBJ databases">
        <title>Genomes of the Obligate Erwinia dacicola and Facultative Enterobacter sp. OLF Endosymbionts of the Olive Fruit fly, Bactrocera oleae.</title>
        <authorList>
            <person name="Estes A.M."/>
            <person name="Hearn D.J."/>
            <person name="Agarwal S."/>
            <person name="Pierson E.A."/>
            <person name="Dunning-Hotopp J.C."/>
        </authorList>
    </citation>
    <scope>NUCLEOTIDE SEQUENCE [LARGE SCALE GENOMIC DNA]</scope>
    <source>
        <strain evidence="1">Oroville</strain>
    </source>
</reference>
<evidence type="ECO:0000313" key="1">
    <source>
        <dbReference type="EMBL" id="RAP64053.1"/>
    </source>
</evidence>
<keyword evidence="2" id="KW-1185">Reference proteome</keyword>
<gene>
    <name evidence="1" type="ORF">ACZ87_04086</name>
</gene>
<sequence>MGSCAAPSTKQWYQFTIARSLQQCHYYRHTDHPAVLDG</sequence>
<protein>
    <submittedName>
        <fullName evidence="1">Uncharacterized protein</fullName>
    </submittedName>
</protein>
<comment type="caution">
    <text evidence="1">The sequence shown here is derived from an EMBL/GenBank/DDBJ whole genome shotgun (WGS) entry which is preliminary data.</text>
</comment>
<accession>A0A328TD99</accession>
<evidence type="ECO:0000313" key="2">
    <source>
        <dbReference type="Proteomes" id="UP000244334"/>
    </source>
</evidence>
<organism evidence="1 2">
    <name type="scientific">Candidatus Erwinia dacicola</name>
    <dbReference type="NCBI Taxonomy" id="252393"/>
    <lineage>
        <taxon>Bacteria</taxon>
        <taxon>Pseudomonadati</taxon>
        <taxon>Pseudomonadota</taxon>
        <taxon>Gammaproteobacteria</taxon>
        <taxon>Enterobacterales</taxon>
        <taxon>Erwiniaceae</taxon>
        <taxon>Erwinia</taxon>
    </lineage>
</organism>
<name>A0A328TD99_9GAMM</name>
<dbReference type="AlphaFoldDB" id="A0A328TD99"/>
<dbReference type="EMBL" id="LJAM02001037">
    <property type="protein sequence ID" value="RAP64053.1"/>
    <property type="molecule type" value="Genomic_DNA"/>
</dbReference>
<dbReference type="Proteomes" id="UP000244334">
    <property type="component" value="Unassembled WGS sequence"/>
</dbReference>